<keyword evidence="2" id="KW-1133">Transmembrane helix</keyword>
<evidence type="ECO:0000259" key="3">
    <source>
        <dbReference type="Pfam" id="PF01266"/>
    </source>
</evidence>
<sequence length="426" mass="46223">MSYIDTFYLRTIADDGKRPPLRGVAECDVAIVGGGLSGLTTALQLARAGKSVVLLESERIGWGASGRNGGFVGAGYATGGEAIARMAGAENARKLHQLSIEGMRFVRATIDELKIESAEPKHGIMGVQRYDGGGELKAYADKLAKEYDYHVEFKTRDEVRSVLHSERYFEGVCDPNAFHMHPLNYLRAVAAEVERLGGRIYEQSPAVSASLDGAEKVIVTTDGTVKAATVVFSTGGYTTGLVPKLKRSYLPIATYVMLSEENPDLIRTAISTTDAIGDDRRAADYYRVVDDGKRLLWGGRITTRAASPATLAAELRREMVGTYPQLADLKIETSWSGLMSYARHLMPQIGEMQPGVWYCTAFGGHGLNTTAIGGVVVAEAILGQSNRHNLFKAFGLVWAGGLAGMATAQLTYWALQAQDWWRERSA</sequence>
<dbReference type="InterPro" id="IPR006076">
    <property type="entry name" value="FAD-dep_OxRdtase"/>
</dbReference>
<gene>
    <name evidence="4" type="ORF">MRS75_11860</name>
</gene>
<dbReference type="GO" id="GO:0016491">
    <property type="term" value="F:oxidoreductase activity"/>
    <property type="evidence" value="ECO:0007669"/>
    <property type="project" value="UniProtKB-KW"/>
</dbReference>
<protein>
    <submittedName>
        <fullName evidence="4">FAD-binding oxidoreductase</fullName>
    </submittedName>
</protein>
<name>A0AAE3QEZ0_9HYPH</name>
<evidence type="ECO:0000256" key="2">
    <source>
        <dbReference type="SAM" id="Phobius"/>
    </source>
</evidence>
<dbReference type="Gene3D" id="3.50.50.60">
    <property type="entry name" value="FAD/NAD(P)-binding domain"/>
    <property type="match status" value="1"/>
</dbReference>
<dbReference type="InterPro" id="IPR036188">
    <property type="entry name" value="FAD/NAD-bd_sf"/>
</dbReference>
<dbReference type="PANTHER" id="PTHR13847">
    <property type="entry name" value="SARCOSINE DEHYDROGENASE-RELATED"/>
    <property type="match status" value="1"/>
</dbReference>
<keyword evidence="1" id="KW-0560">Oxidoreductase</keyword>
<dbReference type="RefSeq" id="WP_311786277.1">
    <property type="nucleotide sequence ID" value="NZ_JALDYY010000004.1"/>
</dbReference>
<organism evidence="4 5">
    <name type="scientific">Ferirhizobium litorale</name>
    <dbReference type="NCBI Taxonomy" id="2927786"/>
    <lineage>
        <taxon>Bacteria</taxon>
        <taxon>Pseudomonadati</taxon>
        <taxon>Pseudomonadota</taxon>
        <taxon>Alphaproteobacteria</taxon>
        <taxon>Hyphomicrobiales</taxon>
        <taxon>Rhizobiaceae</taxon>
        <taxon>Ferirhizobium</taxon>
    </lineage>
</organism>
<evidence type="ECO:0000313" key="5">
    <source>
        <dbReference type="Proteomes" id="UP001161580"/>
    </source>
</evidence>
<evidence type="ECO:0000256" key="1">
    <source>
        <dbReference type="ARBA" id="ARBA00023002"/>
    </source>
</evidence>
<accession>A0AAE3QEZ0</accession>
<dbReference type="Pfam" id="PF01266">
    <property type="entry name" value="DAO"/>
    <property type="match status" value="1"/>
</dbReference>
<dbReference type="EMBL" id="JALDYZ010000005">
    <property type="protein sequence ID" value="MDI7922785.1"/>
    <property type="molecule type" value="Genomic_DNA"/>
</dbReference>
<keyword evidence="5" id="KW-1185">Reference proteome</keyword>
<dbReference type="AlphaFoldDB" id="A0AAE3QEZ0"/>
<reference evidence="4" key="1">
    <citation type="submission" date="2022-03" db="EMBL/GenBank/DDBJ databases">
        <title>Fererhizobium litorale gen. nov., sp. nov., isolated from sandy sediments of the Sea of Japan seashore.</title>
        <authorList>
            <person name="Romanenko L."/>
            <person name="Kurilenko V."/>
            <person name="Otstavnykh N."/>
            <person name="Svetashev V."/>
            <person name="Tekutyeva L."/>
            <person name="Isaeva M."/>
            <person name="Mikhailov V."/>
        </authorList>
    </citation>
    <scope>NUCLEOTIDE SEQUENCE</scope>
    <source>
        <strain evidence="4">KMM 9576</strain>
    </source>
</reference>
<dbReference type="Gene3D" id="3.30.9.10">
    <property type="entry name" value="D-Amino Acid Oxidase, subunit A, domain 2"/>
    <property type="match status" value="1"/>
</dbReference>
<dbReference type="Proteomes" id="UP001161580">
    <property type="component" value="Unassembled WGS sequence"/>
</dbReference>
<dbReference type="PANTHER" id="PTHR13847:SF281">
    <property type="entry name" value="FAD DEPENDENT OXIDOREDUCTASE DOMAIN-CONTAINING PROTEIN"/>
    <property type="match status" value="1"/>
</dbReference>
<feature type="transmembrane region" description="Helical" evidence="2">
    <location>
        <begin position="393"/>
        <end position="415"/>
    </location>
</feature>
<keyword evidence="2" id="KW-0472">Membrane</keyword>
<keyword evidence="2" id="KW-0812">Transmembrane</keyword>
<evidence type="ECO:0000313" key="4">
    <source>
        <dbReference type="EMBL" id="MDI7922785.1"/>
    </source>
</evidence>
<feature type="domain" description="FAD dependent oxidoreductase" evidence="3">
    <location>
        <begin position="28"/>
        <end position="379"/>
    </location>
</feature>
<comment type="caution">
    <text evidence="4">The sequence shown here is derived from an EMBL/GenBank/DDBJ whole genome shotgun (WGS) entry which is preliminary data.</text>
</comment>
<dbReference type="GO" id="GO:0005737">
    <property type="term" value="C:cytoplasm"/>
    <property type="evidence" value="ECO:0007669"/>
    <property type="project" value="TreeGrafter"/>
</dbReference>
<dbReference type="SUPFAM" id="SSF51905">
    <property type="entry name" value="FAD/NAD(P)-binding domain"/>
    <property type="match status" value="1"/>
</dbReference>
<proteinExistence type="predicted"/>